<accession>A0A857J3V4</accession>
<dbReference type="PANTHER" id="PTHR10110:SF86">
    <property type="entry name" value="SODIUM_HYDROGEN EXCHANGER 7"/>
    <property type="match status" value="1"/>
</dbReference>
<keyword evidence="5 10" id="KW-1133">Transmembrane helix</keyword>
<dbReference type="RefSeq" id="WP_160552131.1">
    <property type="nucleotide sequence ID" value="NZ_CP047650.1"/>
</dbReference>
<comment type="caution">
    <text evidence="10">Lacks conserved residue(s) required for the propagation of feature annotation.</text>
</comment>
<comment type="similarity">
    <text evidence="10">Belongs to the monovalent cation:proton antiporter 1 (CPA1) transporter (TC 2.A.36) family.</text>
</comment>
<feature type="transmembrane region" description="Helical" evidence="10">
    <location>
        <begin position="186"/>
        <end position="205"/>
    </location>
</feature>
<evidence type="ECO:0000256" key="7">
    <source>
        <dbReference type="ARBA" id="ARBA00023065"/>
    </source>
</evidence>
<organism evidence="12 13">
    <name type="scientific">Xylophilus rhododendri</name>
    <dbReference type="NCBI Taxonomy" id="2697032"/>
    <lineage>
        <taxon>Bacteria</taxon>
        <taxon>Pseudomonadati</taxon>
        <taxon>Pseudomonadota</taxon>
        <taxon>Betaproteobacteria</taxon>
        <taxon>Burkholderiales</taxon>
        <taxon>Xylophilus</taxon>
    </lineage>
</organism>
<feature type="transmembrane region" description="Helical" evidence="10">
    <location>
        <begin position="320"/>
        <end position="343"/>
    </location>
</feature>
<evidence type="ECO:0000256" key="9">
    <source>
        <dbReference type="ARBA" id="ARBA00023201"/>
    </source>
</evidence>
<keyword evidence="13" id="KW-1185">Reference proteome</keyword>
<feature type="transmembrane region" description="Helical" evidence="10">
    <location>
        <begin position="279"/>
        <end position="300"/>
    </location>
</feature>
<evidence type="ECO:0000256" key="4">
    <source>
        <dbReference type="ARBA" id="ARBA00022692"/>
    </source>
</evidence>
<feature type="transmembrane region" description="Helical" evidence="10">
    <location>
        <begin position="84"/>
        <end position="107"/>
    </location>
</feature>
<feature type="transmembrane region" description="Helical" evidence="10">
    <location>
        <begin position="240"/>
        <end position="258"/>
    </location>
</feature>
<dbReference type="GO" id="GO:0015385">
    <property type="term" value="F:sodium:proton antiporter activity"/>
    <property type="evidence" value="ECO:0007669"/>
    <property type="project" value="InterPro"/>
</dbReference>
<evidence type="ECO:0000256" key="2">
    <source>
        <dbReference type="ARBA" id="ARBA00022448"/>
    </source>
</evidence>
<feature type="transmembrane region" description="Helical" evidence="10">
    <location>
        <begin position="364"/>
        <end position="386"/>
    </location>
</feature>
<sequence>MTLLITILALLTLVAVAGCIARWLPRVPLPILQVALGAVCGWPQQSVHLALDPQVFMLLFIPPMLFADGWLISKRELGAQSLPVLMLSVGLVLATVLVGGWGIAWLVPSLPTPMAYLLAAVLSPTDAVAVSAMVQGQRMTARLQNILEGESLMNDATALVAVKFALAAALAQHFSALGAAADFVRVAAGGIAVGLLFSLAADLLLQALLRGREHRTELPAVLLMLLMPFAPYLLAEHWGLSGVLAAVAAGMGASLLAVRRSGFNASQVRTRATAEVVRYVFDGLVFLLLGLQLTGILHALPDQLNLLDSPLSPSALRLWGTGLAILLLLLAIRFAGFLGAGLLRRHVPWLRRRSSGTPMSLATAAIGAIGGVRGAITLVAVLGVPLTMADGSPFPMRGLMVFLSGLVIVLSMGLAALALPPLLRRLPAAGALHDPHAGREIRWARRCSARAALRALAALAAQAPPQGPADMHRDICERIDHGYRHRLRQDGPAADADGRSQSRQLIALELRLRLEILQAERHELARLRLRHRINDETLRLLTHELDLVEAAVRNTH</sequence>
<feature type="transmembrane region" description="Helical" evidence="10">
    <location>
        <begin position="217"/>
        <end position="234"/>
    </location>
</feature>
<evidence type="ECO:0000256" key="5">
    <source>
        <dbReference type="ARBA" id="ARBA00022989"/>
    </source>
</evidence>
<evidence type="ECO:0000256" key="8">
    <source>
        <dbReference type="ARBA" id="ARBA00023136"/>
    </source>
</evidence>
<keyword evidence="9 10" id="KW-0739">Sodium transport</keyword>
<dbReference type="KEGG" id="xyk:GT347_11760"/>
<dbReference type="EMBL" id="CP047650">
    <property type="protein sequence ID" value="QHI98614.1"/>
    <property type="molecule type" value="Genomic_DNA"/>
</dbReference>
<keyword evidence="7 10" id="KW-0406">Ion transport</keyword>
<gene>
    <name evidence="12" type="ORF">GT347_11760</name>
</gene>
<feature type="transmembrane region" description="Helical" evidence="10">
    <location>
        <begin position="398"/>
        <end position="419"/>
    </location>
</feature>
<feature type="domain" description="Cation/H+ exchanger transmembrane" evidence="11">
    <location>
        <begin position="13"/>
        <end position="424"/>
    </location>
</feature>
<reference evidence="12 13" key="1">
    <citation type="submission" date="2020-01" db="EMBL/GenBank/DDBJ databases">
        <title>Genome sequencing of strain KACC 21265.</title>
        <authorList>
            <person name="Heo J."/>
            <person name="Kim S.-J."/>
            <person name="Kim J.-S."/>
            <person name="Hong S.-B."/>
            <person name="Kwon S.-W."/>
        </authorList>
    </citation>
    <scope>NUCLEOTIDE SEQUENCE [LARGE SCALE GENOMIC DNA]</scope>
    <source>
        <strain evidence="12 13">KACC 21265</strain>
    </source>
</reference>
<proteinExistence type="inferred from homology"/>
<dbReference type="GO" id="GO:0005886">
    <property type="term" value="C:plasma membrane"/>
    <property type="evidence" value="ECO:0007669"/>
    <property type="project" value="UniProtKB-SubCell"/>
</dbReference>
<keyword evidence="8 10" id="KW-0472">Membrane</keyword>
<keyword evidence="4 10" id="KW-0812">Transmembrane</keyword>
<dbReference type="Proteomes" id="UP000464787">
    <property type="component" value="Chromosome"/>
</dbReference>
<dbReference type="GO" id="GO:0015386">
    <property type="term" value="F:potassium:proton antiporter activity"/>
    <property type="evidence" value="ECO:0007669"/>
    <property type="project" value="TreeGrafter"/>
</dbReference>
<dbReference type="Pfam" id="PF00999">
    <property type="entry name" value="Na_H_Exchanger"/>
    <property type="match status" value="1"/>
</dbReference>
<dbReference type="NCBIfam" id="TIGR00831">
    <property type="entry name" value="a_cpa1"/>
    <property type="match status" value="1"/>
</dbReference>
<keyword evidence="6 10" id="KW-0915">Sodium</keyword>
<feature type="transmembrane region" description="Helical" evidence="10">
    <location>
        <begin position="55"/>
        <end position="72"/>
    </location>
</feature>
<dbReference type="GO" id="GO:0051453">
    <property type="term" value="P:regulation of intracellular pH"/>
    <property type="evidence" value="ECO:0007669"/>
    <property type="project" value="TreeGrafter"/>
</dbReference>
<dbReference type="InterPro" id="IPR018422">
    <property type="entry name" value="Cation/H_exchanger_CPA1"/>
</dbReference>
<evidence type="ECO:0000259" key="11">
    <source>
        <dbReference type="Pfam" id="PF00999"/>
    </source>
</evidence>
<protein>
    <submittedName>
        <fullName evidence="12">Na+/H+ antiporter</fullName>
    </submittedName>
</protein>
<dbReference type="InterPro" id="IPR004705">
    <property type="entry name" value="Cation/H_exchanger_CPA1_bac"/>
</dbReference>
<comment type="function">
    <text evidence="10">Na(+)/H(+) antiporter that extrudes sodium in exchange for external protons.</text>
</comment>
<dbReference type="Gene3D" id="6.10.140.1330">
    <property type="match status" value="1"/>
</dbReference>
<dbReference type="GO" id="GO:0098719">
    <property type="term" value="P:sodium ion import across plasma membrane"/>
    <property type="evidence" value="ECO:0007669"/>
    <property type="project" value="TreeGrafter"/>
</dbReference>
<evidence type="ECO:0000256" key="10">
    <source>
        <dbReference type="RuleBase" id="RU366002"/>
    </source>
</evidence>
<evidence type="ECO:0000256" key="3">
    <source>
        <dbReference type="ARBA" id="ARBA00022475"/>
    </source>
</evidence>
<name>A0A857J3V4_9BURK</name>
<dbReference type="AlphaFoldDB" id="A0A857J3V4"/>
<evidence type="ECO:0000256" key="6">
    <source>
        <dbReference type="ARBA" id="ARBA00023053"/>
    </source>
</evidence>
<keyword evidence="10" id="KW-0050">Antiport</keyword>
<keyword evidence="3" id="KW-1003">Cell membrane</keyword>
<dbReference type="PANTHER" id="PTHR10110">
    <property type="entry name" value="SODIUM/HYDROGEN EXCHANGER"/>
    <property type="match status" value="1"/>
</dbReference>
<evidence type="ECO:0000256" key="1">
    <source>
        <dbReference type="ARBA" id="ARBA00004651"/>
    </source>
</evidence>
<keyword evidence="2 10" id="KW-0813">Transport</keyword>
<keyword evidence="10" id="KW-0997">Cell inner membrane</keyword>
<evidence type="ECO:0000313" key="12">
    <source>
        <dbReference type="EMBL" id="QHI98614.1"/>
    </source>
</evidence>
<comment type="subcellular location">
    <subcellularLocation>
        <location evidence="10">Cell inner membrane</location>
        <topology evidence="10">Multi-pass membrane protein</topology>
    </subcellularLocation>
    <subcellularLocation>
        <location evidence="1">Cell membrane</location>
        <topology evidence="1">Multi-pass membrane protein</topology>
    </subcellularLocation>
</comment>
<evidence type="ECO:0000313" key="13">
    <source>
        <dbReference type="Proteomes" id="UP000464787"/>
    </source>
</evidence>
<dbReference type="InterPro" id="IPR006153">
    <property type="entry name" value="Cation/H_exchanger_TM"/>
</dbReference>